<feature type="repeat" description="PPR" evidence="4">
    <location>
        <begin position="134"/>
        <end position="168"/>
    </location>
</feature>
<accession>A0A978UU17</accession>
<sequence>MMNKRARTTIGKAVVDVWKREVGELSTRNFAHRLGASQSFSDQHSDSPNAIMSGNAKEVVFGFMTIPQWYLCHIPFSKNASMAFCRFASTLKVRNLTRETDLDSYSLNKRISHLIRTGQINEARELFDKMKQRNVVTWNSMITGYVKRREIVQARKLFDKMPEKDTVSWNLMISGYISCQGSRGIEEGRDLFDQMPEKDCVSWNTMISGYAKNRRMAQALQLFNSMPKRNVVSWNAMISGFLQNADVLHAIEFFGLMPERDEASLNALVSGLIHNGELAEAARILLEYGSMGNKQEDLVHAYNTLIVGYGQSNMIQEARRLFDQIPSYHDKIKNGQRRFERNVVTWNSMIMCYVKAGDIVSARDLFDQMTERDTFSWNTMISGYVHLPDMEEASNLFSKMPEPDTLSWNSMISGFARLDLVLRLDVYRKLEKHRGCVNTVSFNADGAILVSGSDDKRVILWNWETGQVKLSFQSGHNNNVFQAKIMPYTDDRSIITCAADGQVRHAQILERGQVKTSLLGKHQGRAHKLAIEPGSPHIFYTCGEDGMVQHFDLRSGTATELFTCQPIGDRRNYMPVIQLNAIAIDPRNPNLFAVGGLDEYTRVYDIRKYKWDGSSEFGQPANYFCPPHLIGDERVGITGLAFSEQSELLVSYNDECIYLFTRDMGLGPNPVPSSPMSMGSDASEIGGDYQSAASSLAMDADEKVAPQAYKGHRNCETVKGVNFLGPRCEYVVSGSDCGRIFIWRKKGGELIRVMEADKHVVNCIESHPHTWCLQAVELKLISRFGHQGP</sequence>
<dbReference type="InterPro" id="IPR015943">
    <property type="entry name" value="WD40/YVTN_repeat-like_dom_sf"/>
</dbReference>
<dbReference type="AlphaFoldDB" id="A0A978UU17"/>
<name>A0A978UU17_ZIZJJ</name>
<dbReference type="Pfam" id="PF01535">
    <property type="entry name" value="PPR"/>
    <property type="match status" value="3"/>
</dbReference>
<feature type="repeat" description="PPR" evidence="4">
    <location>
        <begin position="342"/>
        <end position="376"/>
    </location>
</feature>
<dbReference type="PANTHER" id="PTHR15574">
    <property type="entry name" value="WD REPEAT DOMAIN-CONTAINING FAMILY"/>
    <property type="match status" value="1"/>
</dbReference>
<comment type="caution">
    <text evidence="5">The sequence shown here is derived from an EMBL/GenBank/DDBJ whole genome shotgun (WGS) entry which is preliminary data.</text>
</comment>
<dbReference type="InterPro" id="IPR011990">
    <property type="entry name" value="TPR-like_helical_dom_sf"/>
</dbReference>
<dbReference type="Pfam" id="PF13041">
    <property type="entry name" value="PPR_2"/>
    <property type="match status" value="3"/>
</dbReference>
<dbReference type="EMBL" id="JAEACU010000009">
    <property type="protein sequence ID" value="KAH7518367.1"/>
    <property type="molecule type" value="Genomic_DNA"/>
</dbReference>
<evidence type="ECO:0000256" key="3">
    <source>
        <dbReference type="PROSITE-ProRule" id="PRU00221"/>
    </source>
</evidence>
<dbReference type="SUPFAM" id="SSF48452">
    <property type="entry name" value="TPR-like"/>
    <property type="match status" value="1"/>
</dbReference>
<dbReference type="PANTHER" id="PTHR15574:SF21">
    <property type="entry name" value="DDB1- AND CUL4-ASSOCIATED FACTOR 8"/>
    <property type="match status" value="1"/>
</dbReference>
<evidence type="ECO:0000256" key="4">
    <source>
        <dbReference type="PROSITE-ProRule" id="PRU00708"/>
    </source>
</evidence>
<evidence type="ECO:0000313" key="5">
    <source>
        <dbReference type="EMBL" id="KAH7518367.1"/>
    </source>
</evidence>
<protein>
    <submittedName>
        <fullName evidence="5">Uncharacterized protein</fullName>
    </submittedName>
</protein>
<reference evidence="5" key="1">
    <citation type="journal article" date="2021" name="Front. Plant Sci.">
        <title>Chromosome-Scale Genome Assembly for Chinese Sour Jujube and Insights Into Its Genome Evolution and Domestication Signature.</title>
        <authorList>
            <person name="Shen L.-Y."/>
            <person name="Luo H."/>
            <person name="Wang X.-L."/>
            <person name="Wang X.-M."/>
            <person name="Qiu X.-J."/>
            <person name="Liu H."/>
            <person name="Zhou S.-S."/>
            <person name="Jia K.-H."/>
            <person name="Nie S."/>
            <person name="Bao Y.-T."/>
            <person name="Zhang R.-G."/>
            <person name="Yun Q.-Z."/>
            <person name="Chai Y.-H."/>
            <person name="Lu J.-Y."/>
            <person name="Li Y."/>
            <person name="Zhao S.-W."/>
            <person name="Mao J.-F."/>
            <person name="Jia S.-G."/>
            <person name="Mao Y.-M."/>
        </authorList>
    </citation>
    <scope>NUCLEOTIDE SEQUENCE</scope>
    <source>
        <strain evidence="5">AT0</strain>
        <tissue evidence="5">Leaf</tissue>
    </source>
</reference>
<feature type="repeat" description="WD" evidence="3">
    <location>
        <begin position="430"/>
        <end position="471"/>
    </location>
</feature>
<dbReference type="InterPro" id="IPR045151">
    <property type="entry name" value="DCAF8"/>
</dbReference>
<gene>
    <name evidence="5" type="ORF">FEM48_Zijuj09G0164300</name>
</gene>
<feature type="repeat" description="PPR" evidence="4">
    <location>
        <begin position="199"/>
        <end position="233"/>
    </location>
</feature>
<dbReference type="Pfam" id="PF00400">
    <property type="entry name" value="WD40"/>
    <property type="match status" value="1"/>
</dbReference>
<evidence type="ECO:0000256" key="2">
    <source>
        <dbReference type="ARBA" id="ARBA00022737"/>
    </source>
</evidence>
<dbReference type="PROSITE" id="PS51375">
    <property type="entry name" value="PPR"/>
    <property type="match status" value="4"/>
</dbReference>
<evidence type="ECO:0000256" key="1">
    <source>
        <dbReference type="ARBA" id="ARBA00022574"/>
    </source>
</evidence>
<organism evidence="5 6">
    <name type="scientific">Ziziphus jujuba var. spinosa</name>
    <dbReference type="NCBI Taxonomy" id="714518"/>
    <lineage>
        <taxon>Eukaryota</taxon>
        <taxon>Viridiplantae</taxon>
        <taxon>Streptophyta</taxon>
        <taxon>Embryophyta</taxon>
        <taxon>Tracheophyta</taxon>
        <taxon>Spermatophyta</taxon>
        <taxon>Magnoliopsida</taxon>
        <taxon>eudicotyledons</taxon>
        <taxon>Gunneridae</taxon>
        <taxon>Pentapetalae</taxon>
        <taxon>rosids</taxon>
        <taxon>fabids</taxon>
        <taxon>Rosales</taxon>
        <taxon>Rhamnaceae</taxon>
        <taxon>Paliureae</taxon>
        <taxon>Ziziphus</taxon>
    </lineage>
</organism>
<dbReference type="InterPro" id="IPR002885">
    <property type="entry name" value="PPR_rpt"/>
</dbReference>
<dbReference type="Gene3D" id="2.130.10.10">
    <property type="entry name" value="YVTN repeat-like/Quinoprotein amine dehydrogenase"/>
    <property type="match status" value="1"/>
</dbReference>
<dbReference type="PROSITE" id="PS50294">
    <property type="entry name" value="WD_REPEATS_REGION"/>
    <property type="match status" value="1"/>
</dbReference>
<dbReference type="InterPro" id="IPR001680">
    <property type="entry name" value="WD40_rpt"/>
</dbReference>
<dbReference type="SUPFAM" id="SSF50978">
    <property type="entry name" value="WD40 repeat-like"/>
    <property type="match status" value="1"/>
</dbReference>
<evidence type="ECO:0000313" key="6">
    <source>
        <dbReference type="Proteomes" id="UP000813462"/>
    </source>
</evidence>
<feature type="repeat" description="PPR" evidence="4">
    <location>
        <begin position="103"/>
        <end position="133"/>
    </location>
</feature>
<dbReference type="GO" id="GO:0080008">
    <property type="term" value="C:Cul4-RING E3 ubiquitin ligase complex"/>
    <property type="evidence" value="ECO:0007669"/>
    <property type="project" value="TreeGrafter"/>
</dbReference>
<keyword evidence="2" id="KW-0677">Repeat</keyword>
<keyword evidence="1 3" id="KW-0853">WD repeat</keyword>
<dbReference type="SMART" id="SM00320">
    <property type="entry name" value="WD40"/>
    <property type="match status" value="6"/>
</dbReference>
<dbReference type="InterPro" id="IPR036322">
    <property type="entry name" value="WD40_repeat_dom_sf"/>
</dbReference>
<proteinExistence type="predicted"/>
<dbReference type="Proteomes" id="UP000813462">
    <property type="component" value="Unassembled WGS sequence"/>
</dbReference>
<dbReference type="PROSITE" id="PS50082">
    <property type="entry name" value="WD_REPEATS_2"/>
    <property type="match status" value="1"/>
</dbReference>
<dbReference type="NCBIfam" id="TIGR00756">
    <property type="entry name" value="PPR"/>
    <property type="match status" value="7"/>
</dbReference>
<dbReference type="GO" id="GO:0005737">
    <property type="term" value="C:cytoplasm"/>
    <property type="evidence" value="ECO:0007669"/>
    <property type="project" value="TreeGrafter"/>
</dbReference>
<dbReference type="Gene3D" id="1.25.40.10">
    <property type="entry name" value="Tetratricopeptide repeat domain"/>
    <property type="match status" value="3"/>
</dbReference>